<proteinExistence type="predicted"/>
<dbReference type="WBParaSite" id="ECPE_0001418101-mRNA-1">
    <property type="protein sequence ID" value="ECPE_0001418101-mRNA-1"/>
    <property type="gene ID" value="ECPE_0001418101"/>
</dbReference>
<dbReference type="OrthoDB" id="6254155at2759"/>
<dbReference type="Proteomes" id="UP000272942">
    <property type="component" value="Unassembled WGS sequence"/>
</dbReference>
<reference evidence="1 2" key="2">
    <citation type="submission" date="2018-11" db="EMBL/GenBank/DDBJ databases">
        <authorList>
            <consortium name="Pathogen Informatics"/>
        </authorList>
    </citation>
    <scope>NUCLEOTIDE SEQUENCE [LARGE SCALE GENOMIC DNA]</scope>
    <source>
        <strain evidence="1 2">Egypt</strain>
    </source>
</reference>
<dbReference type="EMBL" id="UZAN01056808">
    <property type="protein sequence ID" value="VDP91413.1"/>
    <property type="molecule type" value="Genomic_DNA"/>
</dbReference>
<gene>
    <name evidence="1" type="ORF">ECPE_LOCUS14141</name>
</gene>
<organism evidence="3">
    <name type="scientific">Echinostoma caproni</name>
    <dbReference type="NCBI Taxonomy" id="27848"/>
    <lineage>
        <taxon>Eukaryota</taxon>
        <taxon>Metazoa</taxon>
        <taxon>Spiralia</taxon>
        <taxon>Lophotrochozoa</taxon>
        <taxon>Platyhelminthes</taxon>
        <taxon>Trematoda</taxon>
        <taxon>Digenea</taxon>
        <taxon>Plagiorchiida</taxon>
        <taxon>Echinostomata</taxon>
        <taxon>Echinostomatoidea</taxon>
        <taxon>Echinostomatidae</taxon>
        <taxon>Echinostoma</taxon>
    </lineage>
</organism>
<accession>A0A183B4K6</accession>
<dbReference type="AlphaFoldDB" id="A0A183B4K6"/>
<evidence type="ECO:0000313" key="1">
    <source>
        <dbReference type="EMBL" id="VDP91413.1"/>
    </source>
</evidence>
<name>A0A183B4K6_9TREM</name>
<reference evidence="3" key="1">
    <citation type="submission" date="2016-06" db="UniProtKB">
        <authorList>
            <consortium name="WormBaseParasite"/>
        </authorList>
    </citation>
    <scope>IDENTIFICATION</scope>
</reference>
<evidence type="ECO:0000313" key="2">
    <source>
        <dbReference type="Proteomes" id="UP000272942"/>
    </source>
</evidence>
<dbReference type="Pfam" id="PF06979">
    <property type="entry name" value="TMEM70"/>
    <property type="match status" value="1"/>
</dbReference>
<dbReference type="InterPro" id="IPR045325">
    <property type="entry name" value="TMEM70/TMEM186/TMEM223"/>
</dbReference>
<evidence type="ECO:0000313" key="3">
    <source>
        <dbReference type="WBParaSite" id="ECPE_0001418101-mRNA-1"/>
    </source>
</evidence>
<protein>
    <submittedName>
        <fullName evidence="3">Uma2 domain-containing protein</fullName>
    </submittedName>
</protein>
<sequence length="106" mass="12184">MGVILPRRIVRRITLLPGPVSSGSIARKSPYQLVEIETYGAFAMRSAPVRFQVPLDRVRALNSRTDKMQHLQFFVQGVPFRYIIEKQGAEFGNPQEYDFMFAVHKD</sequence>
<keyword evidence="2" id="KW-1185">Reference proteome</keyword>